<dbReference type="GO" id="GO:0003700">
    <property type="term" value="F:DNA-binding transcription factor activity"/>
    <property type="evidence" value="ECO:0007669"/>
    <property type="project" value="InterPro"/>
</dbReference>
<evidence type="ECO:0000313" key="6">
    <source>
        <dbReference type="EMBL" id="ADN77371.1"/>
    </source>
</evidence>
<dbReference type="KEGG" id="fbl:Fbal_3172"/>
<dbReference type="GO" id="GO:0003677">
    <property type="term" value="F:DNA binding"/>
    <property type="evidence" value="ECO:0007669"/>
    <property type="project" value="UniProtKB-KW"/>
</dbReference>
<evidence type="ECO:0000256" key="1">
    <source>
        <dbReference type="ARBA" id="ARBA00009437"/>
    </source>
</evidence>
<organism evidence="6 7">
    <name type="scientific">Ferrimonas balearica (strain DSM 9799 / CCM 4581 / KCTC 23876 / PAT)</name>
    <dbReference type="NCBI Taxonomy" id="550540"/>
    <lineage>
        <taxon>Bacteria</taxon>
        <taxon>Pseudomonadati</taxon>
        <taxon>Pseudomonadota</taxon>
        <taxon>Gammaproteobacteria</taxon>
        <taxon>Alteromonadales</taxon>
        <taxon>Ferrimonadaceae</taxon>
        <taxon>Ferrimonas</taxon>
    </lineage>
</organism>
<dbReference type="CDD" id="cd08417">
    <property type="entry name" value="PBP2_Nitroaromatics_like"/>
    <property type="match status" value="1"/>
</dbReference>
<keyword evidence="7" id="KW-1185">Reference proteome</keyword>
<dbReference type="AlphaFoldDB" id="E1SV71"/>
<evidence type="ECO:0000256" key="3">
    <source>
        <dbReference type="ARBA" id="ARBA00023125"/>
    </source>
</evidence>
<evidence type="ECO:0000313" key="7">
    <source>
        <dbReference type="Proteomes" id="UP000006683"/>
    </source>
</evidence>
<dbReference type="InterPro" id="IPR036388">
    <property type="entry name" value="WH-like_DNA-bd_sf"/>
</dbReference>
<evidence type="ECO:0000256" key="2">
    <source>
        <dbReference type="ARBA" id="ARBA00023015"/>
    </source>
</evidence>
<dbReference type="InterPro" id="IPR050389">
    <property type="entry name" value="LysR-type_TF"/>
</dbReference>
<proteinExistence type="inferred from homology"/>
<dbReference type="InterPro" id="IPR036390">
    <property type="entry name" value="WH_DNA-bd_sf"/>
</dbReference>
<dbReference type="Gene3D" id="1.10.10.10">
    <property type="entry name" value="Winged helix-like DNA-binding domain superfamily/Winged helix DNA-binding domain"/>
    <property type="match status" value="1"/>
</dbReference>
<dbReference type="GeneID" id="67183389"/>
<gene>
    <name evidence="6" type="ordered locus">Fbal_3172</name>
</gene>
<evidence type="ECO:0000259" key="5">
    <source>
        <dbReference type="PROSITE" id="PS50931"/>
    </source>
</evidence>
<dbReference type="Proteomes" id="UP000006683">
    <property type="component" value="Chromosome"/>
</dbReference>
<evidence type="ECO:0000256" key="4">
    <source>
        <dbReference type="ARBA" id="ARBA00023163"/>
    </source>
</evidence>
<dbReference type="Pfam" id="PF00126">
    <property type="entry name" value="HTH_1"/>
    <property type="match status" value="1"/>
</dbReference>
<keyword evidence="2" id="KW-0805">Transcription regulation</keyword>
<dbReference type="InterPro" id="IPR005119">
    <property type="entry name" value="LysR_subst-bd"/>
</dbReference>
<dbReference type="Gene3D" id="3.40.190.10">
    <property type="entry name" value="Periplasmic binding protein-like II"/>
    <property type="match status" value="2"/>
</dbReference>
<dbReference type="EMBL" id="CP002209">
    <property type="protein sequence ID" value="ADN77371.1"/>
    <property type="molecule type" value="Genomic_DNA"/>
</dbReference>
<dbReference type="InterPro" id="IPR037402">
    <property type="entry name" value="YidZ_PBP2"/>
</dbReference>
<keyword evidence="3" id="KW-0238">DNA-binding</keyword>
<feature type="domain" description="HTH lysR-type" evidence="5">
    <location>
        <begin position="6"/>
        <end position="63"/>
    </location>
</feature>
<dbReference type="SUPFAM" id="SSF53850">
    <property type="entry name" value="Periplasmic binding protein-like II"/>
    <property type="match status" value="1"/>
</dbReference>
<keyword evidence="4" id="KW-0804">Transcription</keyword>
<dbReference type="SUPFAM" id="SSF46785">
    <property type="entry name" value="Winged helix' DNA-binding domain"/>
    <property type="match status" value="1"/>
</dbReference>
<dbReference type="PANTHER" id="PTHR30118:SF15">
    <property type="entry name" value="TRANSCRIPTIONAL REGULATORY PROTEIN"/>
    <property type="match status" value="1"/>
</dbReference>
<dbReference type="eggNOG" id="COG0583">
    <property type="taxonomic scope" value="Bacteria"/>
</dbReference>
<dbReference type="PANTHER" id="PTHR30118">
    <property type="entry name" value="HTH-TYPE TRANSCRIPTIONAL REGULATOR LEUO-RELATED"/>
    <property type="match status" value="1"/>
</dbReference>
<dbReference type="RefSeq" id="WP_013346677.1">
    <property type="nucleotide sequence ID" value="NC_014541.1"/>
</dbReference>
<sequence>MRPEQLDLNLLKVFEALYREGNVSAAATVLHLTPSAVSHALKRLRSQLGEPLFERHGNGMRPTPSCQRMAPQLLAQLSQLRQLLRQWGHFDPAQARLTFQLGVPDALEPLVLPTLARLLDQHAPGCSLISRRVERGQLSRELAQGLVDLAVDVRQPAEPELCLQPLLSDELVVLSRSDRTSLSREAYQEAAHVVVSRRARGAVLEEAALAAIGVARRTPLRCQGYASAARIVAQSQHLLTLPRHLAEPLLTPSLALHPCPLPLSPIPIGLYWHRSRQEDPALSWLRKTLLSALPQQLASPP</sequence>
<dbReference type="InterPro" id="IPR000847">
    <property type="entry name" value="LysR_HTH_N"/>
</dbReference>
<name>E1SV71_FERBD</name>
<dbReference type="PROSITE" id="PS50931">
    <property type="entry name" value="HTH_LYSR"/>
    <property type="match status" value="1"/>
</dbReference>
<dbReference type="PRINTS" id="PR00039">
    <property type="entry name" value="HTHLYSR"/>
</dbReference>
<dbReference type="HOGENOM" id="CLU_039613_39_0_6"/>
<reference evidence="6 7" key="1">
    <citation type="journal article" date="2010" name="Stand. Genomic Sci.">
        <title>Complete genome sequence of Ferrimonas balearica type strain (PAT).</title>
        <authorList>
            <person name="Nolan M."/>
            <person name="Sikorski J."/>
            <person name="Davenport K."/>
            <person name="Lucas S."/>
            <person name="Glavina Del Rio T."/>
            <person name="Tice H."/>
            <person name="Cheng J."/>
            <person name="Goodwin L."/>
            <person name="Pitluck S."/>
            <person name="Liolios K."/>
            <person name="Ivanova N."/>
            <person name="Mavromatis K."/>
            <person name="Ovchinnikova G."/>
            <person name="Pati A."/>
            <person name="Chen A."/>
            <person name="Palaniappan K."/>
            <person name="Land M."/>
            <person name="Hauser L."/>
            <person name="Chang Y."/>
            <person name="Jeffries C."/>
            <person name="Tapia R."/>
            <person name="Brettin T."/>
            <person name="Detter J."/>
            <person name="Han C."/>
            <person name="Yasawong M."/>
            <person name="Rohde M."/>
            <person name="Tindall B."/>
            <person name="Goker M."/>
            <person name="Woyke T."/>
            <person name="Bristow J."/>
            <person name="Eisen J."/>
            <person name="Markowitz V."/>
            <person name="Hugenholtz P."/>
            <person name="Kyrpides N."/>
            <person name="Klenk H."/>
            <person name="Lapidus A."/>
        </authorList>
    </citation>
    <scope>NUCLEOTIDE SEQUENCE [LARGE SCALE GENOMIC DNA]</scope>
    <source>
        <strain evidence="7">DSM 9799 / CCM 4581 / KCTC 23876 / PAT</strain>
    </source>
</reference>
<comment type="similarity">
    <text evidence="1">Belongs to the LysR transcriptional regulatory family.</text>
</comment>
<accession>E1SV71</accession>
<dbReference type="OrthoDB" id="8720143at2"/>
<protein>
    <submittedName>
        <fullName evidence="6">Transcriptional regulator, LysR family</fullName>
    </submittedName>
</protein>
<dbReference type="Pfam" id="PF03466">
    <property type="entry name" value="LysR_substrate"/>
    <property type="match status" value="1"/>
</dbReference>
<dbReference type="STRING" id="550540.Fbal_3172"/>